<reference evidence="18" key="2">
    <citation type="submission" date="2025-08" db="UniProtKB">
        <authorList>
            <consortium name="Ensembl"/>
        </authorList>
    </citation>
    <scope>IDENTIFICATION</scope>
</reference>
<evidence type="ECO:0000256" key="5">
    <source>
        <dbReference type="ARBA" id="ARBA00022499"/>
    </source>
</evidence>
<dbReference type="InterPro" id="IPR008967">
    <property type="entry name" value="p53-like_TF_DNA-bd_sf"/>
</dbReference>
<dbReference type="Pfam" id="PF00853">
    <property type="entry name" value="Runt"/>
    <property type="match status" value="1"/>
</dbReference>
<dbReference type="GO" id="GO:0002062">
    <property type="term" value="P:chondrocyte differentiation"/>
    <property type="evidence" value="ECO:0007669"/>
    <property type="project" value="TreeGrafter"/>
</dbReference>
<keyword evidence="3" id="KW-0488">Methylation</keyword>
<keyword evidence="6" id="KW-0597">Phosphoprotein</keyword>
<keyword evidence="12" id="KW-0539">Nucleus</keyword>
<dbReference type="InterPro" id="IPR000040">
    <property type="entry name" value="AML1_Runt"/>
</dbReference>
<dbReference type="PRINTS" id="PR00967">
    <property type="entry name" value="ONCOGENEAML1"/>
</dbReference>
<evidence type="ECO:0000256" key="3">
    <source>
        <dbReference type="ARBA" id="ARBA00022481"/>
    </source>
</evidence>
<evidence type="ECO:0000256" key="10">
    <source>
        <dbReference type="ARBA" id="ARBA00023125"/>
    </source>
</evidence>
<evidence type="ECO:0000256" key="2">
    <source>
        <dbReference type="ARBA" id="ARBA00004496"/>
    </source>
</evidence>
<dbReference type="Ensembl" id="ENSCSET00000000153.1">
    <property type="protein sequence ID" value="ENSCSEP00000000129.1"/>
    <property type="gene ID" value="ENSCSEG00000000120.1"/>
</dbReference>
<dbReference type="Gene3D" id="4.10.770.10">
    <property type="entry name" value="Signal Protein Aml-1b, Chain A, domain 3"/>
    <property type="match status" value="1"/>
</dbReference>
<dbReference type="GO" id="GO:0001649">
    <property type="term" value="P:osteoblast differentiation"/>
    <property type="evidence" value="ECO:0007669"/>
    <property type="project" value="UniProtKB-ARBA"/>
</dbReference>
<dbReference type="GO" id="GO:0030097">
    <property type="term" value="P:hemopoiesis"/>
    <property type="evidence" value="ECO:0007669"/>
    <property type="project" value="TreeGrafter"/>
</dbReference>
<evidence type="ECO:0000259" key="17">
    <source>
        <dbReference type="PROSITE" id="PS51062"/>
    </source>
</evidence>
<dbReference type="InterPro" id="IPR027384">
    <property type="entry name" value="Runx_central_dom_sf"/>
</dbReference>
<feature type="compositionally biased region" description="Basic and acidic residues" evidence="16">
    <location>
        <begin position="372"/>
        <end position="381"/>
    </location>
</feature>
<dbReference type="InterPro" id="IPR012346">
    <property type="entry name" value="p53/RUNT-type_TF_DNA-bd_sf"/>
</dbReference>
<evidence type="ECO:0000256" key="13">
    <source>
        <dbReference type="ARBA" id="ARBA00061835"/>
    </source>
</evidence>
<comment type="subcellular location">
    <subcellularLocation>
        <location evidence="2">Cytoplasm</location>
    </subcellularLocation>
    <subcellularLocation>
        <location evidence="1 14">Nucleus</location>
    </subcellularLocation>
</comment>
<dbReference type="SUPFAM" id="SSF49417">
    <property type="entry name" value="p53-like transcription factors"/>
    <property type="match status" value="1"/>
</dbReference>
<feature type="binding site" evidence="15">
    <location>
        <position position="112"/>
    </location>
    <ligand>
        <name>chloride</name>
        <dbReference type="ChEBI" id="CHEBI:17996"/>
        <label>1</label>
    </ligand>
</feature>
<dbReference type="InterPro" id="IPR013524">
    <property type="entry name" value="Runt_dom"/>
</dbReference>
<keyword evidence="5" id="KW-1017">Isopeptide bond</keyword>
<feature type="domain" description="Runt" evidence="17">
    <location>
        <begin position="46"/>
        <end position="174"/>
    </location>
</feature>
<dbReference type="InterPro" id="IPR016554">
    <property type="entry name" value="TF_Runt-rel_RUNX"/>
</dbReference>
<evidence type="ECO:0000256" key="1">
    <source>
        <dbReference type="ARBA" id="ARBA00004123"/>
    </source>
</evidence>
<name>A0A3P8UE66_CYNSE</name>
<keyword evidence="8" id="KW-0832">Ubl conjugation</keyword>
<dbReference type="Proteomes" id="UP000265120">
    <property type="component" value="Chromosome 1"/>
</dbReference>
<dbReference type="Gene3D" id="2.60.40.720">
    <property type="match status" value="1"/>
</dbReference>
<dbReference type="PROSITE" id="PS51062">
    <property type="entry name" value="RUNT"/>
    <property type="match status" value="1"/>
</dbReference>
<keyword evidence="7" id="KW-0221">Differentiation</keyword>
<evidence type="ECO:0000256" key="11">
    <source>
        <dbReference type="ARBA" id="ARBA00023163"/>
    </source>
</evidence>
<reference evidence="18" key="3">
    <citation type="submission" date="2025-09" db="UniProtKB">
        <authorList>
            <consortium name="Ensembl"/>
        </authorList>
    </citation>
    <scope>IDENTIFICATION</scope>
</reference>
<feature type="compositionally biased region" description="Polar residues" evidence="16">
    <location>
        <begin position="339"/>
        <end position="351"/>
    </location>
</feature>
<feature type="binding site" evidence="15">
    <location>
        <position position="108"/>
    </location>
    <ligand>
        <name>chloride</name>
        <dbReference type="ChEBI" id="CHEBI:17996"/>
        <label>1</label>
    </ligand>
</feature>
<dbReference type="GO" id="GO:0005654">
    <property type="term" value="C:nucleoplasm"/>
    <property type="evidence" value="ECO:0007669"/>
    <property type="project" value="UniProtKB-ARBA"/>
</dbReference>
<dbReference type="InterPro" id="IPR013711">
    <property type="entry name" value="RunxI_C_dom"/>
</dbReference>
<evidence type="ECO:0000256" key="16">
    <source>
        <dbReference type="SAM" id="MobiDB-lite"/>
    </source>
</evidence>
<protein>
    <recommendedName>
        <fullName evidence="14">Runt-related transcription factor</fullName>
    </recommendedName>
</protein>
<evidence type="ECO:0000256" key="14">
    <source>
        <dbReference type="PIRNR" id="PIRNR009374"/>
    </source>
</evidence>
<dbReference type="FunFam" id="2.60.40.720:FF:000001">
    <property type="entry name" value="Runt-related transcription factor"/>
    <property type="match status" value="1"/>
</dbReference>
<dbReference type="PANTHER" id="PTHR11950:SF43">
    <property type="entry name" value="RUNT-RELATED TRANSCRIPTION FACTOR 3"/>
    <property type="match status" value="1"/>
</dbReference>
<keyword evidence="9 14" id="KW-0805">Transcription regulation</keyword>
<feature type="compositionally biased region" description="Polar residues" evidence="16">
    <location>
        <begin position="359"/>
        <end position="368"/>
    </location>
</feature>
<feature type="binding site" evidence="15">
    <location>
        <position position="135"/>
    </location>
    <ligand>
        <name>chloride</name>
        <dbReference type="ChEBI" id="CHEBI:17996"/>
        <label>2</label>
    </ligand>
</feature>
<dbReference type="OMA" id="TQGLWPE"/>
<organism evidence="18 19">
    <name type="scientific">Cynoglossus semilaevis</name>
    <name type="common">Tongue sole</name>
    <dbReference type="NCBI Taxonomy" id="244447"/>
    <lineage>
        <taxon>Eukaryota</taxon>
        <taxon>Metazoa</taxon>
        <taxon>Chordata</taxon>
        <taxon>Craniata</taxon>
        <taxon>Vertebrata</taxon>
        <taxon>Euteleostomi</taxon>
        <taxon>Actinopterygii</taxon>
        <taxon>Neopterygii</taxon>
        <taxon>Teleostei</taxon>
        <taxon>Neoteleostei</taxon>
        <taxon>Acanthomorphata</taxon>
        <taxon>Carangaria</taxon>
        <taxon>Pleuronectiformes</taxon>
        <taxon>Pleuronectoidei</taxon>
        <taxon>Cynoglossidae</taxon>
        <taxon>Cynoglossinae</taxon>
        <taxon>Cynoglossus</taxon>
    </lineage>
</organism>
<accession>A0A3P8UE66</accession>
<dbReference type="GO" id="GO:0045944">
    <property type="term" value="P:positive regulation of transcription by RNA polymerase II"/>
    <property type="evidence" value="ECO:0007669"/>
    <property type="project" value="UniProtKB-ARBA"/>
</dbReference>
<feature type="region of interest" description="Disordered" evidence="16">
    <location>
        <begin position="331"/>
        <end position="381"/>
    </location>
</feature>
<evidence type="ECO:0000313" key="19">
    <source>
        <dbReference type="Proteomes" id="UP000265120"/>
    </source>
</evidence>
<keyword evidence="10 14" id="KW-0238">DNA-binding</keyword>
<reference evidence="18 19" key="1">
    <citation type="journal article" date="2014" name="Nat. Genet.">
        <title>Whole-genome sequence of a flatfish provides insights into ZW sex chromosome evolution and adaptation to a benthic lifestyle.</title>
        <authorList>
            <person name="Chen S."/>
            <person name="Zhang G."/>
            <person name="Shao C."/>
            <person name="Huang Q."/>
            <person name="Liu G."/>
            <person name="Zhang P."/>
            <person name="Song W."/>
            <person name="An N."/>
            <person name="Chalopin D."/>
            <person name="Volff J.N."/>
            <person name="Hong Y."/>
            <person name="Li Q."/>
            <person name="Sha Z."/>
            <person name="Zhou H."/>
            <person name="Xie M."/>
            <person name="Yu Q."/>
            <person name="Liu Y."/>
            <person name="Xiang H."/>
            <person name="Wang N."/>
            <person name="Wu K."/>
            <person name="Yang C."/>
            <person name="Zhou Q."/>
            <person name="Liao X."/>
            <person name="Yang L."/>
            <person name="Hu Q."/>
            <person name="Zhang J."/>
            <person name="Meng L."/>
            <person name="Jin L."/>
            <person name="Tian Y."/>
            <person name="Lian J."/>
            <person name="Yang J."/>
            <person name="Miao G."/>
            <person name="Liu S."/>
            <person name="Liang Z."/>
            <person name="Yan F."/>
            <person name="Li Y."/>
            <person name="Sun B."/>
            <person name="Zhang H."/>
            <person name="Zhang J."/>
            <person name="Zhu Y."/>
            <person name="Du M."/>
            <person name="Zhao Y."/>
            <person name="Schartl M."/>
            <person name="Tang Q."/>
            <person name="Wang J."/>
        </authorList>
    </citation>
    <scope>NUCLEOTIDE SEQUENCE</scope>
</reference>
<dbReference type="PIRSF" id="PIRSF009374">
    <property type="entry name" value="TF_Runt-rel_RUNX"/>
    <property type="match status" value="1"/>
</dbReference>
<dbReference type="GO" id="GO:0005524">
    <property type="term" value="F:ATP binding"/>
    <property type="evidence" value="ECO:0007669"/>
    <property type="project" value="InterPro"/>
</dbReference>
<sequence length="381" mass="41446">MHIPVEPPTTRRFTPPSTSFPCSKLADGNGAMATPGPLRTRPDTRNVVDVLADHAGELVRTDSPNFLCSVLPSHWRCNKTLPVAFKVVALGDVPDGTLVTVMAGNDENYSAELRNASAVMKNQVARFNDLRFVGRSGRGKSFTLTITVFTGPPQVATYHRAIKVTVDGPREPRRHRVKMEDPGKMQFSDRLSEIERYQRTMRIGPVNNNPRPIQTHLSTTQGTTDLFQQRTTFPSLSPLTDPRFSDPRMHYPGAFPYSANTSSTGISGLSMSASSRYHTYLPPPYSNNQSQNFQSNSYLYYGTGSGSYQFSMVAPGNTGGERSPTRLLSCSGAGGTGGTNSLMNPGLNAQSEGVEADGSHSNSPTAMSASGRLDESVWRPY</sequence>
<dbReference type="STRING" id="244447.ENSCSEP00000000129"/>
<dbReference type="GO" id="GO:0045669">
    <property type="term" value="P:positive regulation of osteoblast differentiation"/>
    <property type="evidence" value="ECO:0007669"/>
    <property type="project" value="UniProtKB-ARBA"/>
</dbReference>
<dbReference type="GO" id="GO:0005829">
    <property type="term" value="C:cytosol"/>
    <property type="evidence" value="ECO:0007669"/>
    <property type="project" value="UniProtKB-ARBA"/>
</dbReference>
<feature type="binding site" evidence="15">
    <location>
        <position position="166"/>
    </location>
    <ligand>
        <name>chloride</name>
        <dbReference type="ChEBI" id="CHEBI:17996"/>
        <label>2</label>
    </ligand>
</feature>
<evidence type="ECO:0000256" key="4">
    <source>
        <dbReference type="ARBA" id="ARBA00022490"/>
    </source>
</evidence>
<evidence type="ECO:0000256" key="8">
    <source>
        <dbReference type="ARBA" id="ARBA00022843"/>
    </source>
</evidence>
<comment type="subunit">
    <text evidence="13">Interacts with DDX5.</text>
</comment>
<dbReference type="GO" id="GO:0030182">
    <property type="term" value="P:neuron differentiation"/>
    <property type="evidence" value="ECO:0007669"/>
    <property type="project" value="TreeGrafter"/>
</dbReference>
<evidence type="ECO:0000256" key="6">
    <source>
        <dbReference type="ARBA" id="ARBA00022553"/>
    </source>
</evidence>
<dbReference type="AlphaFoldDB" id="A0A3P8UE66"/>
<evidence type="ECO:0000313" key="18">
    <source>
        <dbReference type="Ensembl" id="ENSCSEP00000000129.1"/>
    </source>
</evidence>
<dbReference type="Pfam" id="PF08504">
    <property type="entry name" value="RunxI"/>
    <property type="match status" value="1"/>
</dbReference>
<dbReference type="PANTHER" id="PTHR11950">
    <property type="entry name" value="RUNT RELATED"/>
    <property type="match status" value="1"/>
</dbReference>
<evidence type="ECO:0000256" key="12">
    <source>
        <dbReference type="ARBA" id="ARBA00023242"/>
    </source>
</evidence>
<evidence type="ECO:0000256" key="7">
    <source>
        <dbReference type="ARBA" id="ARBA00022782"/>
    </source>
</evidence>
<keyword evidence="11 14" id="KW-0804">Transcription</keyword>
<dbReference type="FunFam" id="4.10.770.10:FF:000001">
    <property type="entry name" value="Runt-related transcription factor"/>
    <property type="match status" value="1"/>
</dbReference>
<dbReference type="InParanoid" id="A0A3P8UE66"/>
<dbReference type="GeneTree" id="ENSGT00940000156598"/>
<dbReference type="GO" id="GO:0045892">
    <property type="term" value="P:negative regulation of DNA-templated transcription"/>
    <property type="evidence" value="ECO:0007669"/>
    <property type="project" value="UniProtKB-ARBA"/>
</dbReference>
<evidence type="ECO:0000256" key="9">
    <source>
        <dbReference type="ARBA" id="ARBA00023015"/>
    </source>
</evidence>
<keyword evidence="4" id="KW-0963">Cytoplasm</keyword>
<evidence type="ECO:0000256" key="15">
    <source>
        <dbReference type="PIRSR" id="PIRSR009374-1"/>
    </source>
</evidence>
<dbReference type="GO" id="GO:0007178">
    <property type="term" value="P:cell surface receptor protein serine/threonine kinase signaling pathway"/>
    <property type="evidence" value="ECO:0007669"/>
    <property type="project" value="UniProtKB-ARBA"/>
</dbReference>
<keyword evidence="19" id="KW-1185">Reference proteome</keyword>
<dbReference type="GO" id="GO:0000978">
    <property type="term" value="F:RNA polymerase II cis-regulatory region sequence-specific DNA binding"/>
    <property type="evidence" value="ECO:0007669"/>
    <property type="project" value="TreeGrafter"/>
</dbReference>
<proteinExistence type="predicted"/>
<dbReference type="GO" id="GO:0000981">
    <property type="term" value="F:DNA-binding transcription factor activity, RNA polymerase II-specific"/>
    <property type="evidence" value="ECO:0007669"/>
    <property type="project" value="TreeGrafter"/>
</dbReference>